<accession>A0ABS7PT60</accession>
<comment type="similarity">
    <text evidence="1">Belongs to the ATP-dependent AMP-binding enzyme family.</text>
</comment>
<dbReference type="PROSITE" id="PS00455">
    <property type="entry name" value="AMP_BINDING"/>
    <property type="match status" value="1"/>
</dbReference>
<evidence type="ECO:0000313" key="6">
    <source>
        <dbReference type="Proteomes" id="UP000706039"/>
    </source>
</evidence>
<evidence type="ECO:0000256" key="2">
    <source>
        <dbReference type="ARBA" id="ARBA00022598"/>
    </source>
</evidence>
<dbReference type="EMBL" id="JAINVV010000006">
    <property type="protein sequence ID" value="MBY8823577.1"/>
    <property type="molecule type" value="Genomic_DNA"/>
</dbReference>
<dbReference type="InterPro" id="IPR000873">
    <property type="entry name" value="AMP-dep_synth/lig_dom"/>
</dbReference>
<evidence type="ECO:0000313" key="5">
    <source>
        <dbReference type="EMBL" id="MBY8823577.1"/>
    </source>
</evidence>
<keyword evidence="6" id="KW-1185">Reference proteome</keyword>
<reference evidence="5 6" key="1">
    <citation type="submission" date="2021-08" db="EMBL/GenBank/DDBJ databases">
        <authorList>
            <person name="Tuo L."/>
        </authorList>
    </citation>
    <scope>NUCLEOTIDE SEQUENCE [LARGE SCALE GENOMIC DNA]</scope>
    <source>
        <strain evidence="5 6">JCM 31229</strain>
    </source>
</reference>
<comment type="caution">
    <text evidence="5">The sequence shown here is derived from an EMBL/GenBank/DDBJ whole genome shotgun (WGS) entry which is preliminary data.</text>
</comment>
<keyword evidence="2" id="KW-0436">Ligase</keyword>
<dbReference type="InterPro" id="IPR042099">
    <property type="entry name" value="ANL_N_sf"/>
</dbReference>
<organism evidence="5 6">
    <name type="scientific">Sphingomonas colocasiae</name>
    <dbReference type="NCBI Taxonomy" id="1848973"/>
    <lineage>
        <taxon>Bacteria</taxon>
        <taxon>Pseudomonadati</taxon>
        <taxon>Pseudomonadota</taxon>
        <taxon>Alphaproteobacteria</taxon>
        <taxon>Sphingomonadales</taxon>
        <taxon>Sphingomonadaceae</taxon>
        <taxon>Sphingomonas</taxon>
    </lineage>
</organism>
<name>A0ABS7PT60_9SPHN</name>
<dbReference type="InterPro" id="IPR020845">
    <property type="entry name" value="AMP-binding_CS"/>
</dbReference>
<dbReference type="Gene3D" id="3.40.50.12780">
    <property type="entry name" value="N-terminal domain of ligase-like"/>
    <property type="match status" value="1"/>
</dbReference>
<dbReference type="Proteomes" id="UP000706039">
    <property type="component" value="Unassembled WGS sequence"/>
</dbReference>
<dbReference type="Pfam" id="PF00501">
    <property type="entry name" value="AMP-binding"/>
    <property type="match status" value="1"/>
</dbReference>
<dbReference type="InterPro" id="IPR045851">
    <property type="entry name" value="AMP-bd_C_sf"/>
</dbReference>
<dbReference type="PANTHER" id="PTHR43201:SF5">
    <property type="entry name" value="MEDIUM-CHAIN ACYL-COA LIGASE ACSF2, MITOCHONDRIAL"/>
    <property type="match status" value="1"/>
</dbReference>
<evidence type="ECO:0000259" key="4">
    <source>
        <dbReference type="Pfam" id="PF13193"/>
    </source>
</evidence>
<gene>
    <name evidence="5" type="ORF">K7G82_14830</name>
</gene>
<sequence length="540" mass="57906">MPLSQSLWLADAAPCADGDRDDLSLGAALSRSAAAWPDAEAVVFSCQSGVAETRWSFAELDERATRLAYALIAAGYRPGERIAIWSPNHPNWIPLQFAIARAGMVLVALNPLYRAAELDYALAAADAVAVFHDEMAGGERMRDIAETVRRKLPSLRALHHIGDDVDRMIADAAPAGPLPSVQPADLLMIQYTSGTTGRPKATLLPHGPIVTIGARSYRAWGFGPGDRVCHGFPLFHVGGSGNSTPGALANGATTLPIYIFRAGEALDILEREACTGFIGVPSMLTAMMEADPERRRDLSALRRIIVGGAAVPAPFLARCERHFGVEMLNGYGQTESCGVCATVRPGDPAERKTHSSGLALPGVALKIVDGEGRVRPCGEPGELCVDGPGRMIGYGDPEQSARAFDADGWLRTGDIATMDAEGYVAIVGRLKEMVIRGGENLYPAEIEAYLLQHPDVGEVAVIGLPDEKYGEELCAVIRPASGVAPDAEALRAWMRARVSRWKVPRYVAFVDALPVTVSGKVKKHELLPEMTRRFLETQSI</sequence>
<dbReference type="Gene3D" id="3.30.300.30">
    <property type="match status" value="1"/>
</dbReference>
<dbReference type="SUPFAM" id="SSF56801">
    <property type="entry name" value="Acetyl-CoA synthetase-like"/>
    <property type="match status" value="1"/>
</dbReference>
<dbReference type="RefSeq" id="WP_222990675.1">
    <property type="nucleotide sequence ID" value="NZ_JAINVV010000006.1"/>
</dbReference>
<evidence type="ECO:0000259" key="3">
    <source>
        <dbReference type="Pfam" id="PF00501"/>
    </source>
</evidence>
<feature type="domain" description="AMP-dependent synthetase/ligase" evidence="3">
    <location>
        <begin position="30"/>
        <end position="394"/>
    </location>
</feature>
<dbReference type="InterPro" id="IPR025110">
    <property type="entry name" value="AMP-bd_C"/>
</dbReference>
<proteinExistence type="inferred from homology"/>
<dbReference type="Pfam" id="PF13193">
    <property type="entry name" value="AMP-binding_C"/>
    <property type="match status" value="1"/>
</dbReference>
<evidence type="ECO:0000256" key="1">
    <source>
        <dbReference type="ARBA" id="ARBA00006432"/>
    </source>
</evidence>
<feature type="domain" description="AMP-binding enzyme C-terminal" evidence="4">
    <location>
        <begin position="445"/>
        <end position="520"/>
    </location>
</feature>
<protein>
    <submittedName>
        <fullName evidence="5">AMP-binding protein</fullName>
    </submittedName>
</protein>
<dbReference type="PANTHER" id="PTHR43201">
    <property type="entry name" value="ACYL-COA SYNTHETASE"/>
    <property type="match status" value="1"/>
</dbReference>